<gene>
    <name evidence="3" type="ORF">K457DRAFT_33511</name>
</gene>
<feature type="domain" description="F-box" evidence="2">
    <location>
        <begin position="149"/>
        <end position="179"/>
    </location>
</feature>
<dbReference type="InterPro" id="IPR001810">
    <property type="entry name" value="F-box_dom"/>
</dbReference>
<feature type="compositionally biased region" description="Low complexity" evidence="1">
    <location>
        <begin position="219"/>
        <end position="231"/>
    </location>
</feature>
<feature type="region of interest" description="Disordered" evidence="1">
    <location>
        <begin position="214"/>
        <end position="305"/>
    </location>
</feature>
<dbReference type="Proteomes" id="UP000078512">
    <property type="component" value="Unassembled WGS sequence"/>
</dbReference>
<accession>A0A197JU68</accession>
<dbReference type="SUPFAM" id="SSF81383">
    <property type="entry name" value="F-box domain"/>
    <property type="match status" value="1"/>
</dbReference>
<reference evidence="3 4" key="1">
    <citation type="submission" date="2016-05" db="EMBL/GenBank/DDBJ databases">
        <title>Genome sequencing reveals origins of a unique bacterial endosymbiosis in the earliest lineages of terrestrial Fungi.</title>
        <authorList>
            <consortium name="DOE Joint Genome Institute"/>
            <person name="Uehling J."/>
            <person name="Gryganskyi A."/>
            <person name="Hameed K."/>
            <person name="Tschaplinski T."/>
            <person name="Misztal P."/>
            <person name="Wu S."/>
            <person name="Desiro A."/>
            <person name="Vande Pol N."/>
            <person name="Du Z.-Y."/>
            <person name="Zienkiewicz A."/>
            <person name="Zienkiewicz K."/>
            <person name="Morin E."/>
            <person name="Tisserant E."/>
            <person name="Splivallo R."/>
            <person name="Hainaut M."/>
            <person name="Henrissat B."/>
            <person name="Ohm R."/>
            <person name="Kuo A."/>
            <person name="Yan J."/>
            <person name="Lipzen A."/>
            <person name="Nolan M."/>
            <person name="Labutti K."/>
            <person name="Barry K."/>
            <person name="Goldstein A."/>
            <person name="Labbe J."/>
            <person name="Schadt C."/>
            <person name="Tuskan G."/>
            <person name="Grigoriev I."/>
            <person name="Martin F."/>
            <person name="Vilgalys R."/>
            <person name="Bonito G."/>
        </authorList>
    </citation>
    <scope>NUCLEOTIDE SEQUENCE [LARGE SCALE GENOMIC DNA]</scope>
    <source>
        <strain evidence="3 4">AG-77</strain>
    </source>
</reference>
<organism evidence="3 4">
    <name type="scientific">Linnemannia elongata AG-77</name>
    <dbReference type="NCBI Taxonomy" id="1314771"/>
    <lineage>
        <taxon>Eukaryota</taxon>
        <taxon>Fungi</taxon>
        <taxon>Fungi incertae sedis</taxon>
        <taxon>Mucoromycota</taxon>
        <taxon>Mortierellomycotina</taxon>
        <taxon>Mortierellomycetes</taxon>
        <taxon>Mortierellales</taxon>
        <taxon>Mortierellaceae</taxon>
        <taxon>Linnemannia</taxon>
    </lineage>
</organism>
<evidence type="ECO:0000313" key="3">
    <source>
        <dbReference type="EMBL" id="OAQ27849.1"/>
    </source>
</evidence>
<feature type="compositionally biased region" description="Low complexity" evidence="1">
    <location>
        <begin position="277"/>
        <end position="287"/>
    </location>
</feature>
<feature type="region of interest" description="Disordered" evidence="1">
    <location>
        <begin position="364"/>
        <end position="404"/>
    </location>
</feature>
<name>A0A197JU68_9FUNG</name>
<dbReference type="EMBL" id="KV442053">
    <property type="protein sequence ID" value="OAQ27849.1"/>
    <property type="molecule type" value="Genomic_DNA"/>
</dbReference>
<dbReference type="InterPro" id="IPR036047">
    <property type="entry name" value="F-box-like_dom_sf"/>
</dbReference>
<dbReference type="Pfam" id="PF12937">
    <property type="entry name" value="F-box-like"/>
    <property type="match status" value="1"/>
</dbReference>
<evidence type="ECO:0000259" key="2">
    <source>
        <dbReference type="Pfam" id="PF12937"/>
    </source>
</evidence>
<keyword evidence="4" id="KW-1185">Reference proteome</keyword>
<feature type="compositionally biased region" description="Polar residues" evidence="1">
    <location>
        <begin position="288"/>
        <end position="305"/>
    </location>
</feature>
<dbReference type="OrthoDB" id="2400126at2759"/>
<dbReference type="AlphaFoldDB" id="A0A197JU68"/>
<evidence type="ECO:0000313" key="4">
    <source>
        <dbReference type="Proteomes" id="UP000078512"/>
    </source>
</evidence>
<evidence type="ECO:0000256" key="1">
    <source>
        <dbReference type="SAM" id="MobiDB-lite"/>
    </source>
</evidence>
<sequence length="482" mass="51556">MSSAVAVAVLPSSTEPRLESSSSPSSSSFLAAASSDAITAANLLATATTLAAAGQSLKCSEVLIAQKQHQLAYIQQQQRIQQEKQRQLIYSQQQRYQQYLRCSGQLLYTTPGRVVVDNEKNRTMGGTGKGKEPKVVDLVDDVWRLVFFILACDSKDLGRAMQVSRRFHNLIANDALLWRLTYKLTISGSIFAGQKPLLSPSWIREHQLSGQEAAGSLYSSSSAHQGRSGSSNGAIPYTPEKASSMNDRNDVGLESMPNNTDDNGLRRGSIGQEGATSSSALSALASSRPHSGSHSTGSLLQPNSSINTTRTALSIAPGLQMPSPLILPHHRRIAQSMSAMNSCSSQRTTVTSAQVAGSTQSQLSYFSGTSSTNSSSGSLGPTTTRTPASTPATGSMPSFPSTLSSSVSQATLTSSSSTTPIRVIQHHIPSTTLMHHSPAVYWKHQVAEWLEQEKLRCLRLGLFWGFNAAASRAHGRKTTCAR</sequence>
<proteinExistence type="predicted"/>
<protein>
    <recommendedName>
        <fullName evidence="2">F-box domain-containing protein</fullName>
    </recommendedName>
</protein>